<dbReference type="PANTHER" id="PTHR43646">
    <property type="entry name" value="GLYCOSYLTRANSFERASE"/>
    <property type="match status" value="1"/>
</dbReference>
<dbReference type="Gene3D" id="3.90.550.10">
    <property type="entry name" value="Spore Coat Polysaccharide Biosynthesis Protein SpsA, Chain A"/>
    <property type="match status" value="1"/>
</dbReference>
<evidence type="ECO:0000313" key="11">
    <source>
        <dbReference type="Proteomes" id="UP001570846"/>
    </source>
</evidence>
<dbReference type="EMBL" id="JBGOGF010000011">
    <property type="protein sequence ID" value="MFA1773144.1"/>
    <property type="molecule type" value="Genomic_DNA"/>
</dbReference>
<keyword evidence="6" id="KW-0812">Transmembrane</keyword>
<evidence type="ECO:0000313" key="8">
    <source>
        <dbReference type="EMBL" id="KAA6430685.1"/>
    </source>
</evidence>
<reference evidence="8 10" key="1">
    <citation type="submission" date="2019-07" db="EMBL/GenBank/DDBJ databases">
        <authorList>
            <person name="Qu J.-H."/>
        </authorList>
    </citation>
    <scope>NUCLEOTIDE SEQUENCE [LARGE SCALE GENOMIC DNA]</scope>
    <source>
        <strain evidence="8 10">MDT1-10-3</strain>
    </source>
</reference>
<evidence type="ECO:0000256" key="2">
    <source>
        <dbReference type="ARBA" id="ARBA00022475"/>
    </source>
</evidence>
<evidence type="ECO:0000256" key="4">
    <source>
        <dbReference type="ARBA" id="ARBA00022679"/>
    </source>
</evidence>
<dbReference type="OrthoDB" id="9810303at2"/>
<dbReference type="EMBL" id="VKKZ01000025">
    <property type="protein sequence ID" value="KAA6430685.1"/>
    <property type="molecule type" value="Genomic_DNA"/>
</dbReference>
<reference evidence="8 10" key="2">
    <citation type="submission" date="2019-09" db="EMBL/GenBank/DDBJ databases">
        <title>A bacterium isolated from glacier soil.</title>
        <authorList>
            <person name="Liu Q."/>
        </authorList>
    </citation>
    <scope>NUCLEOTIDE SEQUENCE [LARGE SCALE GENOMIC DNA]</scope>
    <source>
        <strain evidence="8 10">MDT1-10-3</strain>
    </source>
</reference>
<sequence>MTLSIIIPTFQEARGIAHLVTYLRAQTQGIPTEILVVDAQSPDGTAALAQAAGATVLTSQHTSRARQMNEGARQATGQVLYFLHADTYPPADFAAAILTPIAAGKKAGCFRLEFDHPHWFLKLMGWCTRLTTTFFRFGDQSLFVERALFWEVNGFQETLRVMEDQEIVWRLHRKTTFVVLPQRVISSARKYLENGVIRLQLVFSLILVMYYLGFPQHTLMATYQKLIQQKRLKSEKHS</sequence>
<dbReference type="CDD" id="cd02522">
    <property type="entry name" value="GT_2_like_a"/>
    <property type="match status" value="1"/>
</dbReference>
<dbReference type="Proteomes" id="UP001570846">
    <property type="component" value="Unassembled WGS sequence"/>
</dbReference>
<dbReference type="SUPFAM" id="SSF53448">
    <property type="entry name" value="Nucleotide-diphospho-sugar transferases"/>
    <property type="match status" value="1"/>
</dbReference>
<accession>A0A5M8Q476</accession>
<keyword evidence="2" id="KW-1003">Cell membrane</keyword>
<proteinExistence type="predicted"/>
<dbReference type="GO" id="GO:0016757">
    <property type="term" value="F:glycosyltransferase activity"/>
    <property type="evidence" value="ECO:0007669"/>
    <property type="project" value="UniProtKB-KW"/>
</dbReference>
<evidence type="ECO:0000256" key="6">
    <source>
        <dbReference type="SAM" id="Phobius"/>
    </source>
</evidence>
<feature type="transmembrane region" description="Helical" evidence="6">
    <location>
        <begin position="195"/>
        <end position="213"/>
    </location>
</feature>
<evidence type="ECO:0000313" key="10">
    <source>
        <dbReference type="Proteomes" id="UP000323866"/>
    </source>
</evidence>
<dbReference type="InterPro" id="IPR026461">
    <property type="entry name" value="Trfase_2_rSAM/seldom_assoc"/>
</dbReference>
<gene>
    <name evidence="9" type="ORF">ACD591_17725</name>
    <name evidence="8" type="ORF">FOE74_19650</name>
</gene>
<dbReference type="Proteomes" id="UP000323866">
    <property type="component" value="Unassembled WGS sequence"/>
</dbReference>
<dbReference type="InterPro" id="IPR001173">
    <property type="entry name" value="Glyco_trans_2-like"/>
</dbReference>
<dbReference type="RefSeq" id="WP_149100342.1">
    <property type="nucleotide sequence ID" value="NZ_BMMG01000008.1"/>
</dbReference>
<feature type="domain" description="Glycosyltransferase 2-like" evidence="7">
    <location>
        <begin position="4"/>
        <end position="107"/>
    </location>
</feature>
<dbReference type="Pfam" id="PF00535">
    <property type="entry name" value="Glycos_transf_2"/>
    <property type="match status" value="1"/>
</dbReference>
<evidence type="ECO:0000313" key="9">
    <source>
        <dbReference type="EMBL" id="MFA1773144.1"/>
    </source>
</evidence>
<dbReference type="PANTHER" id="PTHR43646:SF2">
    <property type="entry name" value="GLYCOSYLTRANSFERASE 2-LIKE DOMAIN-CONTAINING PROTEIN"/>
    <property type="match status" value="1"/>
</dbReference>
<evidence type="ECO:0000256" key="5">
    <source>
        <dbReference type="ARBA" id="ARBA00023136"/>
    </source>
</evidence>
<reference evidence="9 11" key="3">
    <citation type="submission" date="2024-08" db="EMBL/GenBank/DDBJ databases">
        <authorList>
            <person name="Wei W."/>
        </authorList>
    </citation>
    <scope>NUCLEOTIDE SEQUENCE [LARGE SCALE GENOMIC DNA]</scope>
    <source>
        <strain evidence="9 11">XU2</strain>
    </source>
</reference>
<comment type="subcellular location">
    <subcellularLocation>
        <location evidence="1">Cell membrane</location>
    </subcellularLocation>
</comment>
<name>A0A5M8Q476_9BACT</name>
<dbReference type="InterPro" id="IPR029044">
    <property type="entry name" value="Nucleotide-diphossugar_trans"/>
</dbReference>
<keyword evidence="6" id="KW-1133">Transmembrane helix</keyword>
<dbReference type="NCBIfam" id="TIGR04283">
    <property type="entry name" value="glyco_like_mftF"/>
    <property type="match status" value="1"/>
</dbReference>
<keyword evidence="11" id="KW-1185">Reference proteome</keyword>
<comment type="caution">
    <text evidence="8">The sequence shown here is derived from an EMBL/GenBank/DDBJ whole genome shotgun (WGS) entry which is preliminary data.</text>
</comment>
<evidence type="ECO:0000256" key="1">
    <source>
        <dbReference type="ARBA" id="ARBA00004236"/>
    </source>
</evidence>
<dbReference type="GO" id="GO:0005886">
    <property type="term" value="C:plasma membrane"/>
    <property type="evidence" value="ECO:0007669"/>
    <property type="project" value="UniProtKB-SubCell"/>
</dbReference>
<dbReference type="AlphaFoldDB" id="A0A5M8Q476"/>
<evidence type="ECO:0000256" key="3">
    <source>
        <dbReference type="ARBA" id="ARBA00022676"/>
    </source>
</evidence>
<protein>
    <submittedName>
        <fullName evidence="8 9">Glycosyltransferase</fullName>
    </submittedName>
</protein>
<keyword evidence="5 6" id="KW-0472">Membrane</keyword>
<evidence type="ECO:0000259" key="7">
    <source>
        <dbReference type="Pfam" id="PF00535"/>
    </source>
</evidence>
<keyword evidence="3" id="KW-0328">Glycosyltransferase</keyword>
<keyword evidence="4 8" id="KW-0808">Transferase</keyword>
<organism evidence="8 10">
    <name type="scientific">Rufibacter glacialis</name>
    <dbReference type="NCBI Taxonomy" id="1259555"/>
    <lineage>
        <taxon>Bacteria</taxon>
        <taxon>Pseudomonadati</taxon>
        <taxon>Bacteroidota</taxon>
        <taxon>Cytophagia</taxon>
        <taxon>Cytophagales</taxon>
        <taxon>Hymenobacteraceae</taxon>
        <taxon>Rufibacter</taxon>
    </lineage>
</organism>